<dbReference type="Gene3D" id="3.40.50.1820">
    <property type="entry name" value="alpha/beta hydrolase"/>
    <property type="match status" value="1"/>
</dbReference>
<dbReference type="SUPFAM" id="SSF53474">
    <property type="entry name" value="alpha/beta-Hydrolases"/>
    <property type="match status" value="1"/>
</dbReference>
<dbReference type="PANTHER" id="PTHR11614">
    <property type="entry name" value="PHOSPHOLIPASE-RELATED"/>
    <property type="match status" value="1"/>
</dbReference>
<dbReference type="AlphaFoldDB" id="A0A939NRW2"/>
<dbReference type="InterPro" id="IPR022742">
    <property type="entry name" value="Hydrolase_4"/>
</dbReference>
<dbReference type="GO" id="GO:0016787">
    <property type="term" value="F:hydrolase activity"/>
    <property type="evidence" value="ECO:0007669"/>
    <property type="project" value="UniProtKB-KW"/>
</dbReference>
<gene>
    <name evidence="3" type="ORF">J4732_18985</name>
</gene>
<proteinExistence type="predicted"/>
<dbReference type="EMBL" id="JAGETR010000150">
    <property type="protein sequence ID" value="MBO2007237.1"/>
    <property type="molecule type" value="Genomic_DNA"/>
</dbReference>
<dbReference type="InterPro" id="IPR029058">
    <property type="entry name" value="AB_hydrolase_fold"/>
</dbReference>
<feature type="domain" description="Serine aminopeptidase S33" evidence="2">
    <location>
        <begin position="57"/>
        <end position="248"/>
    </location>
</feature>
<dbReference type="InterPro" id="IPR051044">
    <property type="entry name" value="MAG_DAG_Lipase"/>
</dbReference>
<sequence length="279" mass="30573">MDGVPIRFVRFARATSAGGGGQPRPHRKLRNTRGGLRSVPLRLRRGDRRSSRPGRSGRLLADTHRGHVVNFADYVDDFEQLWQREVESRGYRQRFALAHSMGGAIPAQFLQRRPQAFDAAAFCAPMFGIQLPMPVWLADRIPRLGGEPPGDPRLLRGGHRPVASVALCGQRVDPQPRALSAQPALLRRLPRAAGGRADLPLGAESIRAGRQIIAQAGEITTPLLLLQAGEERVVDNRSHQAFCQALSDAGRPLRRGLPWLSTAHAMRSCSSGTRCAPKH</sequence>
<feature type="region of interest" description="Disordered" evidence="1">
    <location>
        <begin position="14"/>
        <end position="37"/>
    </location>
</feature>
<evidence type="ECO:0000313" key="3">
    <source>
        <dbReference type="EMBL" id="MBO2007237.1"/>
    </source>
</evidence>
<reference evidence="3" key="1">
    <citation type="submission" date="2021-03" db="EMBL/GenBank/DDBJ databases">
        <title>Molecular epidemiology and mechanisms of colistin and carbapenem resistance in Enterobacteriaceae from clinical isolates, the environment and porcine samples in Pretoria, South Africa.</title>
        <authorList>
            <person name="Bogoshi D."/>
            <person name="Mbelle N.M."/>
            <person name="Naidoo V."/>
            <person name="Osei Sekyere J."/>
        </authorList>
    </citation>
    <scope>NUCLEOTIDE SEQUENCE</scope>
    <source>
        <strain evidence="3">C080</strain>
    </source>
</reference>
<dbReference type="Pfam" id="PF12146">
    <property type="entry name" value="Hydrolase_4"/>
    <property type="match status" value="1"/>
</dbReference>
<evidence type="ECO:0000259" key="2">
    <source>
        <dbReference type="Pfam" id="PF12146"/>
    </source>
</evidence>
<comment type="caution">
    <text evidence="3">The sequence shown here is derived from an EMBL/GenBank/DDBJ whole genome shotgun (WGS) entry which is preliminary data.</text>
</comment>
<protein>
    <submittedName>
        <fullName evidence="3">Alpha/beta hydrolase</fullName>
    </submittedName>
</protein>
<keyword evidence="3" id="KW-0378">Hydrolase</keyword>
<evidence type="ECO:0000256" key="1">
    <source>
        <dbReference type="SAM" id="MobiDB-lite"/>
    </source>
</evidence>
<organism evidence="3">
    <name type="scientific">Serratia marcescens</name>
    <dbReference type="NCBI Taxonomy" id="615"/>
    <lineage>
        <taxon>Bacteria</taxon>
        <taxon>Pseudomonadati</taxon>
        <taxon>Pseudomonadota</taxon>
        <taxon>Gammaproteobacteria</taxon>
        <taxon>Enterobacterales</taxon>
        <taxon>Yersiniaceae</taxon>
        <taxon>Serratia</taxon>
    </lineage>
</organism>
<accession>A0A939NRW2</accession>
<name>A0A939NRW2_SERMA</name>